<dbReference type="PROSITE" id="PS52016">
    <property type="entry name" value="TONB_DEPENDENT_REC_3"/>
    <property type="match status" value="1"/>
</dbReference>
<protein>
    <recommendedName>
        <fullName evidence="15">TonB-dependent receptor</fullName>
    </recommendedName>
</protein>
<dbReference type="Proteomes" id="UP000315439">
    <property type="component" value="Unassembled WGS sequence"/>
</dbReference>
<evidence type="ECO:0000256" key="3">
    <source>
        <dbReference type="ARBA" id="ARBA00022452"/>
    </source>
</evidence>
<dbReference type="Pfam" id="PF07715">
    <property type="entry name" value="Plug"/>
    <property type="match status" value="1"/>
</dbReference>
<feature type="compositionally biased region" description="Polar residues" evidence="10">
    <location>
        <begin position="122"/>
        <end position="137"/>
    </location>
</feature>
<keyword evidence="14" id="KW-1185">Reference proteome</keyword>
<evidence type="ECO:0000256" key="2">
    <source>
        <dbReference type="ARBA" id="ARBA00022448"/>
    </source>
</evidence>
<dbReference type="InterPro" id="IPR037066">
    <property type="entry name" value="Plug_dom_sf"/>
</dbReference>
<keyword evidence="3 8" id="KW-1134">Transmembrane beta strand</keyword>
<comment type="caution">
    <text evidence="13">The sequence shown here is derived from an EMBL/GenBank/DDBJ whole genome shotgun (WGS) entry which is preliminary data.</text>
</comment>
<evidence type="ECO:0000313" key="13">
    <source>
        <dbReference type="EMBL" id="TQV89192.1"/>
    </source>
</evidence>
<accession>A0A545UIA2</accession>
<dbReference type="Pfam" id="PF00593">
    <property type="entry name" value="TonB_dep_Rec_b-barrel"/>
    <property type="match status" value="1"/>
</dbReference>
<evidence type="ECO:0000256" key="4">
    <source>
        <dbReference type="ARBA" id="ARBA00022692"/>
    </source>
</evidence>
<name>A0A545UIA2_9GAMM</name>
<keyword evidence="5 9" id="KW-0798">TonB box</keyword>
<feature type="region of interest" description="Disordered" evidence="10">
    <location>
        <begin position="122"/>
        <end position="152"/>
    </location>
</feature>
<evidence type="ECO:0000256" key="1">
    <source>
        <dbReference type="ARBA" id="ARBA00004571"/>
    </source>
</evidence>
<evidence type="ECO:0000313" key="14">
    <source>
        <dbReference type="Proteomes" id="UP000315439"/>
    </source>
</evidence>
<dbReference type="InterPro" id="IPR000531">
    <property type="entry name" value="Beta-barrel_TonB"/>
</dbReference>
<dbReference type="GO" id="GO:0009279">
    <property type="term" value="C:cell outer membrane"/>
    <property type="evidence" value="ECO:0007669"/>
    <property type="project" value="UniProtKB-SubCell"/>
</dbReference>
<dbReference type="InterPro" id="IPR012910">
    <property type="entry name" value="Plug_dom"/>
</dbReference>
<evidence type="ECO:0000259" key="12">
    <source>
        <dbReference type="Pfam" id="PF07715"/>
    </source>
</evidence>
<evidence type="ECO:0000256" key="6">
    <source>
        <dbReference type="ARBA" id="ARBA00023136"/>
    </source>
</evidence>
<dbReference type="Gene3D" id="2.170.130.10">
    <property type="entry name" value="TonB-dependent receptor, plug domain"/>
    <property type="match status" value="1"/>
</dbReference>
<keyword evidence="6 8" id="KW-0472">Membrane</keyword>
<evidence type="ECO:0000256" key="8">
    <source>
        <dbReference type="PROSITE-ProRule" id="PRU01360"/>
    </source>
</evidence>
<dbReference type="InterPro" id="IPR039426">
    <property type="entry name" value="TonB-dep_rcpt-like"/>
</dbReference>
<evidence type="ECO:0000256" key="5">
    <source>
        <dbReference type="ARBA" id="ARBA00023077"/>
    </source>
</evidence>
<evidence type="ECO:0000256" key="7">
    <source>
        <dbReference type="ARBA" id="ARBA00023237"/>
    </source>
</evidence>
<sequence>MVRNIESFEKNKRVYVHNNYKTNHGVFMNNYKFNPKKSILRQSIKLALALGAFHSIGISTAYAAEEEATEEEKILVTGSRIRRDEFSSASPIQILKTEEAKKSGITSVAQMLQRMSLSNGQQFDETFNSNSGNSNATEAPPTGGVGSSNVGLRGLGPERTLILINGRRLGASGVRGAPAQPDISMIPFEMVERIEVLSDSASAIYGADAVAGVVNIILKDHIDGMQFSATINSPVDDGGQIKQFSFATGLESERSTFVFGAEFYDRERIATGDRIDCMKSRLRDTNTGAIYSYCRSGFWDNAAIPFGDVSTPSPGDWAHFTEGVSDLTNPITGQPITNWSSPLGLPNSPSSFPCWGGCQLDDNGDSFRFYSYDPFYNDQKERMRADLVQPVTRFSVVARGTYLPEWGESTSSELYYETSYFHRHLTNTAAAEQAFVALNAMIPQEDADGNIVRDANGDPILAVNPLNPFGVDALNIITFDDLNQTRDVELDHFRAVAGLRGDISGEWAAQKGWNWDISATYDRGTGVQSQPQLNEDRLALSLDTQRLDVNGNVVCGYTLNVNAGQGFITPSQCVPFQAFHPSLYNNSGSFSGTFATDAEREYLMGERVNTTEVEQTMFQAFVGGELFDFEDGGSASIAIGAEYRRDSIRSRADFLSSHGAHAAENPSTEGATTGSRDITEYYAELNLPILVGVSGADLLEVDIAARATDESNFGSQNTERLRVTYSPVDWVTVSAAYGTSFRAPNLREQFLGDQFDGVSGAADPCHVTNAGAGWDGSTYNAALDRRSATALANCIQQGADPTFLGSLGTTTIPVRIGGNVSDLKPETSEQTTVTLKVAPINDGDVSFDFAITYFDIEIEDTIRSIGAGVIMNNCIFGEANLASSYCSRVTRNTNPVPGTEQLNFPTIVDASFINVGLETSTGWDLNTRLGYNFGDMQLAWNTQLTIQDERTEKVLDDDPVHDLVGEFGTPENRFLNTLSLTHGDFQYTLVSRFVDDTQIGRDADLSADCYTAADSTVLVGNPNVVLVCEAESQWIHDASVTWTPNSDWQLTVGISNLLDEEPPLVNPSAGSNRGGRLVSSGYDQVGQSLFASMTYKF</sequence>
<feature type="domain" description="TonB-dependent receptor-like beta-barrel" evidence="11">
    <location>
        <begin position="516"/>
        <end position="1057"/>
    </location>
</feature>
<dbReference type="EMBL" id="VIKS01000002">
    <property type="protein sequence ID" value="TQV89192.1"/>
    <property type="molecule type" value="Genomic_DNA"/>
</dbReference>
<evidence type="ECO:0008006" key="15">
    <source>
        <dbReference type="Google" id="ProtNLM"/>
    </source>
</evidence>
<proteinExistence type="inferred from homology"/>
<dbReference type="SUPFAM" id="SSF56935">
    <property type="entry name" value="Porins"/>
    <property type="match status" value="1"/>
</dbReference>
<feature type="domain" description="TonB-dependent receptor plug" evidence="12">
    <location>
        <begin position="87"/>
        <end position="213"/>
    </location>
</feature>
<evidence type="ECO:0000256" key="9">
    <source>
        <dbReference type="RuleBase" id="RU003357"/>
    </source>
</evidence>
<dbReference type="PANTHER" id="PTHR47234:SF2">
    <property type="entry name" value="TONB-DEPENDENT RECEPTOR"/>
    <property type="match status" value="1"/>
</dbReference>
<evidence type="ECO:0000259" key="11">
    <source>
        <dbReference type="Pfam" id="PF00593"/>
    </source>
</evidence>
<dbReference type="OrthoDB" id="9760494at2"/>
<keyword evidence="7 8" id="KW-0998">Cell outer membrane</keyword>
<comment type="subcellular location">
    <subcellularLocation>
        <location evidence="1 8">Cell outer membrane</location>
        <topology evidence="1 8">Multi-pass membrane protein</topology>
    </subcellularLocation>
</comment>
<keyword evidence="4 8" id="KW-0812">Transmembrane</keyword>
<evidence type="ECO:0000256" key="10">
    <source>
        <dbReference type="SAM" id="MobiDB-lite"/>
    </source>
</evidence>
<organism evidence="13 14">
    <name type="scientific">Aliikangiella coralliicola</name>
    <dbReference type="NCBI Taxonomy" id="2592383"/>
    <lineage>
        <taxon>Bacteria</taxon>
        <taxon>Pseudomonadati</taxon>
        <taxon>Pseudomonadota</taxon>
        <taxon>Gammaproteobacteria</taxon>
        <taxon>Oceanospirillales</taxon>
        <taxon>Pleioneaceae</taxon>
        <taxon>Aliikangiella</taxon>
    </lineage>
</organism>
<comment type="similarity">
    <text evidence="8 9">Belongs to the TonB-dependent receptor family.</text>
</comment>
<dbReference type="AlphaFoldDB" id="A0A545UIA2"/>
<dbReference type="PANTHER" id="PTHR47234">
    <property type="match status" value="1"/>
</dbReference>
<dbReference type="Gene3D" id="2.40.170.20">
    <property type="entry name" value="TonB-dependent receptor, beta-barrel domain"/>
    <property type="match status" value="1"/>
</dbReference>
<keyword evidence="2 8" id="KW-0813">Transport</keyword>
<gene>
    <name evidence="13" type="ORF">FLL46_03430</name>
</gene>
<reference evidence="13 14" key="1">
    <citation type="submission" date="2019-07" db="EMBL/GenBank/DDBJ databases">
        <title>Draft genome for Aliikangiella sp. M105.</title>
        <authorList>
            <person name="Wang G."/>
        </authorList>
    </citation>
    <scope>NUCLEOTIDE SEQUENCE [LARGE SCALE GENOMIC DNA]</scope>
    <source>
        <strain evidence="13 14">M105</strain>
    </source>
</reference>
<dbReference type="InterPro" id="IPR036942">
    <property type="entry name" value="Beta-barrel_TonB_sf"/>
</dbReference>